<evidence type="ECO:0000256" key="1">
    <source>
        <dbReference type="ARBA" id="ARBA00005959"/>
    </source>
</evidence>
<keyword evidence="2 5" id="KW-0521">NADP</keyword>
<organism evidence="7 8">
    <name type="scientific">Fonticella tunisiensis</name>
    <dbReference type="NCBI Taxonomy" id="1096341"/>
    <lineage>
        <taxon>Bacteria</taxon>
        <taxon>Bacillati</taxon>
        <taxon>Bacillota</taxon>
        <taxon>Clostridia</taxon>
        <taxon>Eubacteriales</taxon>
        <taxon>Clostridiaceae</taxon>
        <taxon>Fonticella</taxon>
    </lineage>
</organism>
<feature type="binding site" evidence="5">
    <location>
        <position position="184"/>
    </location>
    <ligand>
        <name>NADP(+)</name>
        <dbReference type="ChEBI" id="CHEBI:58349"/>
    </ligand>
</feature>
<evidence type="ECO:0000256" key="3">
    <source>
        <dbReference type="ARBA" id="ARBA00023002"/>
    </source>
</evidence>
<dbReference type="RefSeq" id="WP_133627991.1">
    <property type="nucleotide sequence ID" value="NZ_SOAZ01000009.1"/>
</dbReference>
<comment type="catalytic activity">
    <reaction evidence="5">
        <text>GDP-beta-L-fucose + NADP(+) = GDP-4-dehydro-alpha-D-rhamnose + NADPH + H(+)</text>
        <dbReference type="Rhea" id="RHEA:18885"/>
        <dbReference type="ChEBI" id="CHEBI:15378"/>
        <dbReference type="ChEBI" id="CHEBI:57273"/>
        <dbReference type="ChEBI" id="CHEBI:57783"/>
        <dbReference type="ChEBI" id="CHEBI:57964"/>
        <dbReference type="ChEBI" id="CHEBI:58349"/>
        <dbReference type="EC" id="1.1.1.271"/>
    </reaction>
</comment>
<feature type="binding site" evidence="5">
    <location>
        <position position="145"/>
    </location>
    <ligand>
        <name>NADP(+)</name>
        <dbReference type="ChEBI" id="CHEBI:58349"/>
    </ligand>
</feature>
<dbReference type="InterPro" id="IPR036291">
    <property type="entry name" value="NAD(P)-bd_dom_sf"/>
</dbReference>
<dbReference type="GO" id="GO:0070401">
    <property type="term" value="F:NADP+ binding"/>
    <property type="evidence" value="ECO:0007669"/>
    <property type="project" value="UniProtKB-UniRule"/>
</dbReference>
<accession>A0A4R7KQZ5</accession>
<dbReference type="GO" id="GO:0042351">
    <property type="term" value="P:'de novo' GDP-L-fucose biosynthetic process"/>
    <property type="evidence" value="ECO:0007669"/>
    <property type="project" value="UniProtKB-UniRule"/>
</dbReference>
<proteinExistence type="inferred from homology"/>
<dbReference type="Proteomes" id="UP000295325">
    <property type="component" value="Unassembled WGS sequence"/>
</dbReference>
<comment type="similarity">
    <text evidence="1 5">Belongs to the NAD(P)-dependent epimerase/dehydratase family. Fucose synthase subfamily.</text>
</comment>
<feature type="site" description="Important for catalytic activity" evidence="5">
    <location>
        <position position="114"/>
    </location>
</feature>
<evidence type="ECO:0000256" key="2">
    <source>
        <dbReference type="ARBA" id="ARBA00022857"/>
    </source>
</evidence>
<dbReference type="SUPFAM" id="SSF51735">
    <property type="entry name" value="NAD(P)-binding Rossmann-fold domains"/>
    <property type="match status" value="1"/>
</dbReference>
<dbReference type="UniPathway" id="UPA00128">
    <property type="reaction ID" value="UER00191"/>
</dbReference>
<evidence type="ECO:0000256" key="5">
    <source>
        <dbReference type="HAMAP-Rule" id="MF_00956"/>
    </source>
</evidence>
<comment type="caution">
    <text evidence="5">Lacks conserved residue(s) required for the propagation of feature annotation.</text>
</comment>
<evidence type="ECO:0000256" key="4">
    <source>
        <dbReference type="ARBA" id="ARBA00023235"/>
    </source>
</evidence>
<feature type="binding site" evidence="5">
    <location>
        <position position="203"/>
    </location>
    <ligand>
        <name>substrate</name>
    </ligand>
</feature>
<feature type="binding site" evidence="5">
    <location>
        <position position="192"/>
    </location>
    <ligand>
        <name>substrate</name>
    </ligand>
</feature>
<gene>
    <name evidence="5" type="primary">fcl</name>
    <name evidence="7" type="ORF">EDD71_10927</name>
</gene>
<keyword evidence="5" id="KW-0511">Multifunctional enzyme</keyword>
<dbReference type="EC" id="1.1.1.271" evidence="5"/>
<dbReference type="InterPro" id="IPR001509">
    <property type="entry name" value="Epimerase_deHydtase"/>
</dbReference>
<keyword evidence="8" id="KW-1185">Reference proteome</keyword>
<keyword evidence="4 5" id="KW-0413">Isomerase</keyword>
<dbReference type="InterPro" id="IPR028614">
    <property type="entry name" value="GDP_fucose/colitose_synth"/>
</dbReference>
<dbReference type="Gene3D" id="3.40.50.720">
    <property type="entry name" value="NAD(P)-binding Rossmann-like Domain"/>
    <property type="match status" value="1"/>
</dbReference>
<dbReference type="Gene3D" id="3.90.25.10">
    <property type="entry name" value="UDP-galactose 4-epimerase, domain 1"/>
    <property type="match status" value="1"/>
</dbReference>
<feature type="active site" description="Proton donor/acceptor" evidence="5">
    <location>
        <position position="141"/>
    </location>
</feature>
<name>A0A4R7KQZ5_9CLOT</name>
<comment type="function">
    <text evidence="5">Catalyzes the two-step NADP-dependent conversion of GDP-4-dehydro-6-deoxy-D-mannose to GDP-fucose, involving an epimerase and a reductase reaction.</text>
</comment>
<feature type="binding site" evidence="5">
    <location>
        <position position="210"/>
    </location>
    <ligand>
        <name>substrate</name>
    </ligand>
</feature>
<dbReference type="Pfam" id="PF01370">
    <property type="entry name" value="Epimerase"/>
    <property type="match status" value="1"/>
</dbReference>
<keyword evidence="3 5" id="KW-0560">Oxidoreductase</keyword>
<dbReference type="EMBL" id="SOAZ01000009">
    <property type="protein sequence ID" value="TDT61023.1"/>
    <property type="molecule type" value="Genomic_DNA"/>
</dbReference>
<evidence type="ECO:0000313" key="8">
    <source>
        <dbReference type="Proteomes" id="UP000295325"/>
    </source>
</evidence>
<comment type="pathway">
    <text evidence="5">Nucleotide-sugar biosynthesis; GDP-L-fucose biosynthesis via de novo pathway; GDP-L-fucose from GDP-alpha-D-mannose: step 2/2.</text>
</comment>
<reference evidence="7 8" key="1">
    <citation type="submission" date="2019-03" db="EMBL/GenBank/DDBJ databases">
        <title>Genomic Encyclopedia of Type Strains, Phase IV (KMG-IV): sequencing the most valuable type-strain genomes for metagenomic binning, comparative biology and taxonomic classification.</title>
        <authorList>
            <person name="Goeker M."/>
        </authorList>
    </citation>
    <scope>NUCLEOTIDE SEQUENCE [LARGE SCALE GENOMIC DNA]</scope>
    <source>
        <strain evidence="7 8">DSM 24455</strain>
    </source>
</reference>
<dbReference type="OrthoDB" id="142826at2"/>
<sequence>MKDFRWDNLNVLVTGGSGFIGSYVVEKLLQRGAKESNILIPRSFQYDLTEMKNCLEVVKDMDMVIHLAAVVGGIGYTKKHPGTSFYKNMIMNVQLMEAARIKGVKKFVSIGSACSYPKHAPVPFKEEDLFNGYPEETNASYGYTKLMMLVQSQAYRQEFGMNAVVVVPFNAYGPRDNFDRDTSHVIPALIRKCLENQDEIVVWGDGSPSRSFIYAEDFAEGVVLAAEKLNEPIPVNIGTDEEITIKDLLEKIIRLTGFKGRIVYDTSKPNGQPRRCASIKRARELLGFTPKWTLEEGLKRTIEWYKENYM</sequence>
<dbReference type="HAMAP" id="MF_00956">
    <property type="entry name" value="GDP_fucose_synth"/>
    <property type="match status" value="1"/>
</dbReference>
<feature type="site" description="Important for catalytic activity" evidence="5">
    <location>
        <position position="112"/>
    </location>
</feature>
<evidence type="ECO:0000259" key="6">
    <source>
        <dbReference type="Pfam" id="PF01370"/>
    </source>
</evidence>
<comment type="caution">
    <text evidence="7">The sequence shown here is derived from an EMBL/GenBank/DDBJ whole genome shotgun (WGS) entry which is preliminary data.</text>
</comment>
<evidence type="ECO:0000313" key="7">
    <source>
        <dbReference type="EMBL" id="TDT61023.1"/>
    </source>
</evidence>
<feature type="domain" description="NAD-dependent epimerase/dehydratase" evidence="6">
    <location>
        <begin position="11"/>
        <end position="238"/>
    </location>
</feature>
<dbReference type="PANTHER" id="PTHR43238">
    <property type="entry name" value="GDP-L-FUCOSE SYNTHASE"/>
    <property type="match status" value="1"/>
</dbReference>
<dbReference type="GO" id="GO:0016853">
    <property type="term" value="F:isomerase activity"/>
    <property type="evidence" value="ECO:0007669"/>
    <property type="project" value="UniProtKB-KW"/>
</dbReference>
<dbReference type="GO" id="GO:0050577">
    <property type="term" value="F:GDP-L-fucose synthase activity"/>
    <property type="evidence" value="ECO:0007669"/>
    <property type="project" value="UniProtKB-UniRule"/>
</dbReference>
<protein>
    <recommendedName>
        <fullName evidence="5">GDP-L-fucose synthase</fullName>
        <ecNumber evidence="5">1.1.1.271</ecNumber>
    </recommendedName>
    <alternativeName>
        <fullName evidence="5">GDP-4-keto-6-deoxy-D-mannose-3,5-epimerase-4-reductase</fullName>
    </alternativeName>
</protein>
<dbReference type="CDD" id="cd05239">
    <property type="entry name" value="GDP_FS_SDR_e"/>
    <property type="match status" value="1"/>
</dbReference>
<dbReference type="PANTHER" id="PTHR43238:SF1">
    <property type="entry name" value="GDP-L-FUCOSE SYNTHASE"/>
    <property type="match status" value="1"/>
</dbReference>
<dbReference type="AlphaFoldDB" id="A0A4R7KQZ5"/>
<feature type="binding site" evidence="5">
    <location>
        <begin position="15"/>
        <end position="21"/>
    </location>
    <ligand>
        <name>NADP(+)</name>
        <dbReference type="ChEBI" id="CHEBI:58349"/>
    </ligand>
</feature>